<accession>A0ABM1QUC1</accession>
<reference evidence="3" key="1">
    <citation type="journal article" date="2014" name="Nat. Commun.">
        <title>The emerging biofuel crop Camelina sativa retains a highly undifferentiated hexaploid genome structure.</title>
        <authorList>
            <person name="Kagale S."/>
            <person name="Koh C."/>
            <person name="Nixon J."/>
            <person name="Bollina V."/>
            <person name="Clarke W.E."/>
            <person name="Tuteja R."/>
            <person name="Spillane C."/>
            <person name="Robinson S.J."/>
            <person name="Links M.G."/>
            <person name="Clarke C."/>
            <person name="Higgins E.E."/>
            <person name="Huebert T."/>
            <person name="Sharpe A.G."/>
            <person name="Parkin I.A."/>
        </authorList>
    </citation>
    <scope>NUCLEOTIDE SEQUENCE [LARGE SCALE GENOMIC DNA]</scope>
    <source>
        <strain evidence="3">cv. DH55</strain>
    </source>
</reference>
<keyword evidence="2" id="KW-0812">Transmembrane</keyword>
<name>A0ABM1QUC1_CAMSA</name>
<proteinExistence type="predicted"/>
<dbReference type="RefSeq" id="XP_019090359.1">
    <property type="nucleotide sequence ID" value="XM_019234814.1"/>
</dbReference>
<feature type="transmembrane region" description="Helical" evidence="2">
    <location>
        <begin position="32"/>
        <end position="52"/>
    </location>
</feature>
<gene>
    <name evidence="4" type="primary">LOC104737965</name>
</gene>
<evidence type="ECO:0000313" key="3">
    <source>
        <dbReference type="Proteomes" id="UP000694864"/>
    </source>
</evidence>
<sequence length="102" mass="11673">MNSARHRQWMEDFEKSSREFAEAVQKPERQRIIYFVPFIGVSSFAVAALINYELGSSPKRSDVLKSSPNKSGVQSPSHTRLHNFGELNVFVPLSLFEFSSFF</sequence>
<keyword evidence="2" id="KW-0472">Membrane</keyword>
<reference evidence="4" key="2">
    <citation type="submission" date="2025-08" db="UniProtKB">
        <authorList>
            <consortium name="RefSeq"/>
        </authorList>
    </citation>
    <scope>IDENTIFICATION</scope>
    <source>
        <tissue evidence="4">Leaf</tissue>
    </source>
</reference>
<evidence type="ECO:0000256" key="2">
    <source>
        <dbReference type="SAM" id="Phobius"/>
    </source>
</evidence>
<dbReference type="Proteomes" id="UP000694864">
    <property type="component" value="Chromosome 13"/>
</dbReference>
<keyword evidence="2" id="KW-1133">Transmembrane helix</keyword>
<evidence type="ECO:0000256" key="1">
    <source>
        <dbReference type="SAM" id="MobiDB-lite"/>
    </source>
</evidence>
<dbReference type="GeneID" id="104737965"/>
<evidence type="ECO:0000313" key="4">
    <source>
        <dbReference type="RefSeq" id="XP_019090359.1"/>
    </source>
</evidence>
<keyword evidence="3" id="KW-1185">Reference proteome</keyword>
<organism evidence="3 4">
    <name type="scientific">Camelina sativa</name>
    <name type="common">False flax</name>
    <name type="synonym">Myagrum sativum</name>
    <dbReference type="NCBI Taxonomy" id="90675"/>
    <lineage>
        <taxon>Eukaryota</taxon>
        <taxon>Viridiplantae</taxon>
        <taxon>Streptophyta</taxon>
        <taxon>Embryophyta</taxon>
        <taxon>Tracheophyta</taxon>
        <taxon>Spermatophyta</taxon>
        <taxon>Magnoliopsida</taxon>
        <taxon>eudicotyledons</taxon>
        <taxon>Gunneridae</taxon>
        <taxon>Pentapetalae</taxon>
        <taxon>rosids</taxon>
        <taxon>malvids</taxon>
        <taxon>Brassicales</taxon>
        <taxon>Brassicaceae</taxon>
        <taxon>Camelineae</taxon>
        <taxon>Camelina</taxon>
    </lineage>
</organism>
<protein>
    <submittedName>
        <fullName evidence="4">Uncharacterized protein LOC104737965</fullName>
    </submittedName>
</protein>
<feature type="region of interest" description="Disordered" evidence="1">
    <location>
        <begin position="58"/>
        <end position="77"/>
    </location>
</feature>
<feature type="compositionally biased region" description="Polar residues" evidence="1">
    <location>
        <begin position="64"/>
        <end position="77"/>
    </location>
</feature>